<feature type="region of interest" description="Disordered" evidence="1">
    <location>
        <begin position="299"/>
        <end position="381"/>
    </location>
</feature>
<feature type="region of interest" description="Disordered" evidence="1">
    <location>
        <begin position="417"/>
        <end position="465"/>
    </location>
</feature>
<organism evidence="3 4">
    <name type="scientific">Exidia glandulosa HHB12029</name>
    <dbReference type="NCBI Taxonomy" id="1314781"/>
    <lineage>
        <taxon>Eukaryota</taxon>
        <taxon>Fungi</taxon>
        <taxon>Dikarya</taxon>
        <taxon>Basidiomycota</taxon>
        <taxon>Agaricomycotina</taxon>
        <taxon>Agaricomycetes</taxon>
        <taxon>Auriculariales</taxon>
        <taxon>Exidiaceae</taxon>
        <taxon>Exidia</taxon>
    </lineage>
</organism>
<dbReference type="EMBL" id="KV425954">
    <property type="protein sequence ID" value="KZV95594.1"/>
    <property type="molecule type" value="Genomic_DNA"/>
</dbReference>
<gene>
    <name evidence="3" type="ORF">EXIGLDRAFT_735001</name>
</gene>
<dbReference type="Proteomes" id="UP000077266">
    <property type="component" value="Unassembled WGS sequence"/>
</dbReference>
<feature type="compositionally biased region" description="Basic and acidic residues" evidence="1">
    <location>
        <begin position="451"/>
        <end position="461"/>
    </location>
</feature>
<protein>
    <submittedName>
        <fullName evidence="3">Uncharacterized protein</fullName>
    </submittedName>
</protein>
<feature type="compositionally biased region" description="Polar residues" evidence="1">
    <location>
        <begin position="36"/>
        <end position="45"/>
    </location>
</feature>
<feature type="transmembrane region" description="Helical" evidence="2">
    <location>
        <begin position="204"/>
        <end position="226"/>
    </location>
</feature>
<dbReference type="OrthoDB" id="3245083at2759"/>
<evidence type="ECO:0000313" key="3">
    <source>
        <dbReference type="EMBL" id="KZV95594.1"/>
    </source>
</evidence>
<dbReference type="InParanoid" id="A0A165K031"/>
<keyword evidence="2" id="KW-1133">Transmembrane helix</keyword>
<keyword evidence="4" id="KW-1185">Reference proteome</keyword>
<keyword evidence="2" id="KW-0472">Membrane</keyword>
<evidence type="ECO:0000313" key="4">
    <source>
        <dbReference type="Proteomes" id="UP000077266"/>
    </source>
</evidence>
<feature type="region of interest" description="Disordered" evidence="1">
    <location>
        <begin position="16"/>
        <end position="45"/>
    </location>
</feature>
<proteinExistence type="predicted"/>
<evidence type="ECO:0000256" key="2">
    <source>
        <dbReference type="SAM" id="Phobius"/>
    </source>
</evidence>
<dbReference type="AlphaFoldDB" id="A0A165K031"/>
<feature type="compositionally biased region" description="Basic and acidic residues" evidence="1">
    <location>
        <begin position="302"/>
        <end position="311"/>
    </location>
</feature>
<name>A0A165K031_EXIGL</name>
<keyword evidence="2" id="KW-0812">Transmembrane</keyword>
<sequence length="477" mass="51018">MGVTTVLYSRALVKAGRPPRIRRKQDESAGDDSDDGTVTWTSPTDGQSFVAGGAIVGAWSSDVDVPSPSFSLCMSDDSDDADSNDSGCGEMVNPDVDQMDSGYSTMSLTAPDVDTAGQFYLMMEDDDGYEYRSPVFSLLPQAASKNQSSTSSTPSLSPLSTIAHSAGSTTTSAATATVSIPGAAGPTAVPTAVNLNTHPQPSTLALAIPLSLIGATMLAALVMCCAKWRRSVRKRAASPPAFAQNVYPFAGYGTSNIPLGHPQDLEKAVSNLSAAVHMRTSPSRNLFLVPQLSQLGHGRSSFAEDRYTSRRERPRRVSRQHAVEDSPSIVGPRLAPRLPVHHSLTGPSFESFPSDHMDYTQPISSAARPTHARSAPRKSSAGMPFLARQVYAPPSLNAAHDAEDDILDSYLQESPAPETWAKFASEPEPPPRAVHRPRSRPHSGDSMAYRLHPDSNSHESPEANVYRAVSQAIRKYS</sequence>
<reference evidence="3 4" key="1">
    <citation type="journal article" date="2016" name="Mol. Biol. Evol.">
        <title>Comparative Genomics of Early-Diverging Mushroom-Forming Fungi Provides Insights into the Origins of Lignocellulose Decay Capabilities.</title>
        <authorList>
            <person name="Nagy L.G."/>
            <person name="Riley R."/>
            <person name="Tritt A."/>
            <person name="Adam C."/>
            <person name="Daum C."/>
            <person name="Floudas D."/>
            <person name="Sun H."/>
            <person name="Yadav J.S."/>
            <person name="Pangilinan J."/>
            <person name="Larsson K.H."/>
            <person name="Matsuura K."/>
            <person name="Barry K."/>
            <person name="Labutti K."/>
            <person name="Kuo R."/>
            <person name="Ohm R.A."/>
            <person name="Bhattacharya S.S."/>
            <person name="Shirouzu T."/>
            <person name="Yoshinaga Y."/>
            <person name="Martin F.M."/>
            <person name="Grigoriev I.V."/>
            <person name="Hibbett D.S."/>
        </authorList>
    </citation>
    <scope>NUCLEOTIDE SEQUENCE [LARGE SCALE GENOMIC DNA]</scope>
    <source>
        <strain evidence="3 4">HHB12029</strain>
    </source>
</reference>
<evidence type="ECO:0000256" key="1">
    <source>
        <dbReference type="SAM" id="MobiDB-lite"/>
    </source>
</evidence>
<accession>A0A165K031</accession>